<accession>A0A518C0H4</accession>
<dbReference type="Pfam" id="PF00909">
    <property type="entry name" value="Ammonium_transp"/>
    <property type="match status" value="1"/>
</dbReference>
<feature type="transmembrane region" description="Helical" evidence="8">
    <location>
        <begin position="86"/>
        <end position="106"/>
    </location>
</feature>
<evidence type="ECO:0000256" key="8">
    <source>
        <dbReference type="RuleBase" id="RU362002"/>
    </source>
</evidence>
<evidence type="ECO:0000256" key="7">
    <source>
        <dbReference type="ARBA" id="ARBA00023177"/>
    </source>
</evidence>
<dbReference type="KEGG" id="mcad:Pan265_25990"/>
<feature type="transmembrane region" description="Helical" evidence="8">
    <location>
        <begin position="118"/>
        <end position="141"/>
    </location>
</feature>
<dbReference type="PANTHER" id="PTHR11730">
    <property type="entry name" value="AMMONIUM TRANSPORTER"/>
    <property type="match status" value="1"/>
</dbReference>
<dbReference type="InterPro" id="IPR001905">
    <property type="entry name" value="Ammonium_transpt"/>
</dbReference>
<dbReference type="GO" id="GO:0005886">
    <property type="term" value="C:plasma membrane"/>
    <property type="evidence" value="ECO:0007669"/>
    <property type="project" value="UniProtKB-SubCell"/>
</dbReference>
<feature type="transmembrane region" description="Helical" evidence="8">
    <location>
        <begin position="446"/>
        <end position="471"/>
    </location>
</feature>
<feature type="transmembrane region" description="Helical" evidence="8">
    <location>
        <begin position="413"/>
        <end position="434"/>
    </location>
</feature>
<keyword evidence="4 8" id="KW-0812">Transmembrane</keyword>
<keyword evidence="3 8" id="KW-0813">Transport</keyword>
<feature type="transmembrane region" description="Helical" evidence="8">
    <location>
        <begin position="185"/>
        <end position="205"/>
    </location>
</feature>
<protein>
    <recommendedName>
        <fullName evidence="8">Ammonium transporter</fullName>
    </recommendedName>
</protein>
<keyword evidence="7 8" id="KW-0924">Ammonia transport</keyword>
<reference evidence="11 12" key="1">
    <citation type="submission" date="2019-02" db="EMBL/GenBank/DDBJ databases">
        <title>Deep-cultivation of Planctomycetes and their phenomic and genomic characterization uncovers novel biology.</title>
        <authorList>
            <person name="Wiegand S."/>
            <person name="Jogler M."/>
            <person name="Boedeker C."/>
            <person name="Pinto D."/>
            <person name="Vollmers J."/>
            <person name="Rivas-Marin E."/>
            <person name="Kohn T."/>
            <person name="Peeters S.H."/>
            <person name="Heuer A."/>
            <person name="Rast P."/>
            <person name="Oberbeckmann S."/>
            <person name="Bunk B."/>
            <person name="Jeske O."/>
            <person name="Meyerdierks A."/>
            <person name="Storesund J.E."/>
            <person name="Kallscheuer N."/>
            <person name="Luecker S."/>
            <person name="Lage O.M."/>
            <person name="Pohl T."/>
            <person name="Merkel B.J."/>
            <person name="Hornburger P."/>
            <person name="Mueller R.-W."/>
            <person name="Bruemmer F."/>
            <person name="Labrenz M."/>
            <person name="Spormann A.M."/>
            <person name="Op den Camp H."/>
            <person name="Overmann J."/>
            <person name="Amann R."/>
            <person name="Jetten M.S.M."/>
            <person name="Mascher T."/>
            <person name="Medema M.H."/>
            <person name="Devos D.P."/>
            <person name="Kaster A.-K."/>
            <person name="Ovreas L."/>
            <person name="Rohde M."/>
            <person name="Galperin M.Y."/>
            <person name="Jogler C."/>
        </authorList>
    </citation>
    <scope>NUCLEOTIDE SEQUENCE [LARGE SCALE GENOMIC DNA]</scope>
    <source>
        <strain evidence="11 12">Pan265</strain>
    </source>
</reference>
<feature type="domain" description="Ammonium transporter AmtB-like" evidence="10">
    <location>
        <begin position="86"/>
        <end position="498"/>
    </location>
</feature>
<feature type="signal peptide" evidence="9">
    <location>
        <begin position="1"/>
        <end position="27"/>
    </location>
</feature>
<evidence type="ECO:0000313" key="11">
    <source>
        <dbReference type="EMBL" id="QDU72725.1"/>
    </source>
</evidence>
<dbReference type="NCBIfam" id="TIGR00836">
    <property type="entry name" value="amt"/>
    <property type="match status" value="1"/>
</dbReference>
<sequence length="514" mass="53632" precursor="true">MLERIRGWLIPLLALTALVVMSQGAFAQEAAEAVPTLEEVQAEVDALNEAIPEVLQGEYSYAVGEDDDGNPASVLYNLTDFKANNLWIMIAGMLVFIMHLGFACVESGLTRAKNTVNILFKNVMIVMIGIVMYALCGWAIMYPGEWIVEGVFAFGTGIGGGGGYYFGEAATGPDYNPGYTVWTDFFFQAMFAATCCTIVSGAVAGRVKLLPFLIFCIPFAGVIYCIVGSWHWGGGRLAELGFADFAGSTLVHGVGGAGALACAIILGPRLGKFAKDGSVQPIPGHSMPLATIGVFLLWFGWFGFNGGSELSADPAGVSYVLVTTTLAACGGGLAAAIVSWVVGGKPDLTMALNGILAGLVGITAGPDTPHWIEALVLVGGISGVLVYFSVVLLDQFKIDDPVGAISVHGTCGIYGTLCCGLWGVNGLFAGAIYGDAAGETAGGGQLVTQAIGTVAGCGFAFFAALVIFGALNAIFGVRVSEAEEIEGLDLGEHDMSAYPDFQFTYIKSYHAREI</sequence>
<dbReference type="RefSeq" id="WP_236254436.1">
    <property type="nucleotide sequence ID" value="NZ_CP036280.1"/>
</dbReference>
<dbReference type="Gene3D" id="1.10.3430.10">
    <property type="entry name" value="Ammonium transporter AmtB like domains"/>
    <property type="match status" value="1"/>
</dbReference>
<evidence type="ECO:0000256" key="9">
    <source>
        <dbReference type="SAM" id="SignalP"/>
    </source>
</evidence>
<dbReference type="InterPro" id="IPR018047">
    <property type="entry name" value="Ammonium_transpt_CS"/>
</dbReference>
<feature type="transmembrane region" description="Helical" evidence="8">
    <location>
        <begin position="287"/>
        <end position="304"/>
    </location>
</feature>
<dbReference type="GO" id="GO:0097272">
    <property type="term" value="P:ammonium homeostasis"/>
    <property type="evidence" value="ECO:0007669"/>
    <property type="project" value="TreeGrafter"/>
</dbReference>
<feature type="transmembrane region" description="Helical" evidence="8">
    <location>
        <begin position="316"/>
        <end position="341"/>
    </location>
</feature>
<evidence type="ECO:0000256" key="1">
    <source>
        <dbReference type="ARBA" id="ARBA00004141"/>
    </source>
</evidence>
<keyword evidence="9" id="KW-0732">Signal</keyword>
<evidence type="ECO:0000256" key="6">
    <source>
        <dbReference type="ARBA" id="ARBA00023136"/>
    </source>
</evidence>
<keyword evidence="5 8" id="KW-1133">Transmembrane helix</keyword>
<evidence type="ECO:0000256" key="5">
    <source>
        <dbReference type="ARBA" id="ARBA00022989"/>
    </source>
</evidence>
<feature type="transmembrane region" description="Helical" evidence="8">
    <location>
        <begin position="371"/>
        <end position="393"/>
    </location>
</feature>
<dbReference type="Proteomes" id="UP000320386">
    <property type="component" value="Chromosome"/>
</dbReference>
<evidence type="ECO:0000313" key="12">
    <source>
        <dbReference type="Proteomes" id="UP000320386"/>
    </source>
</evidence>
<dbReference type="AlphaFoldDB" id="A0A518C0H4"/>
<dbReference type="SUPFAM" id="SSF111352">
    <property type="entry name" value="Ammonium transporter"/>
    <property type="match status" value="1"/>
</dbReference>
<evidence type="ECO:0000259" key="10">
    <source>
        <dbReference type="Pfam" id="PF00909"/>
    </source>
</evidence>
<comment type="similarity">
    <text evidence="2 8">Belongs to the ammonia transporter channel (TC 1.A.11.2) family.</text>
</comment>
<evidence type="ECO:0000256" key="3">
    <source>
        <dbReference type="ARBA" id="ARBA00022448"/>
    </source>
</evidence>
<dbReference type="InterPro" id="IPR024041">
    <property type="entry name" value="NH4_transpt_AmtB-like_dom"/>
</dbReference>
<dbReference type="PANTHER" id="PTHR11730:SF62">
    <property type="entry name" value="AMMONIUM TRANSPORTER SLL1017-RELATED"/>
    <property type="match status" value="1"/>
</dbReference>
<feature type="transmembrane region" description="Helical" evidence="8">
    <location>
        <begin position="348"/>
        <end position="365"/>
    </location>
</feature>
<dbReference type="InterPro" id="IPR029020">
    <property type="entry name" value="Ammonium/urea_transptr"/>
</dbReference>
<feature type="transmembrane region" description="Helical" evidence="8">
    <location>
        <begin position="245"/>
        <end position="266"/>
    </location>
</feature>
<evidence type="ECO:0000256" key="4">
    <source>
        <dbReference type="ARBA" id="ARBA00022692"/>
    </source>
</evidence>
<dbReference type="EMBL" id="CP036280">
    <property type="protein sequence ID" value="QDU72725.1"/>
    <property type="molecule type" value="Genomic_DNA"/>
</dbReference>
<keyword evidence="6 8" id="KW-0472">Membrane</keyword>
<dbReference type="GO" id="GO:0008519">
    <property type="term" value="F:ammonium channel activity"/>
    <property type="evidence" value="ECO:0007669"/>
    <property type="project" value="InterPro"/>
</dbReference>
<proteinExistence type="inferred from homology"/>
<organism evidence="11 12">
    <name type="scientific">Mucisphaera calidilacus</name>
    <dbReference type="NCBI Taxonomy" id="2527982"/>
    <lineage>
        <taxon>Bacteria</taxon>
        <taxon>Pseudomonadati</taxon>
        <taxon>Planctomycetota</taxon>
        <taxon>Phycisphaerae</taxon>
        <taxon>Phycisphaerales</taxon>
        <taxon>Phycisphaeraceae</taxon>
        <taxon>Mucisphaera</taxon>
    </lineage>
</organism>
<feature type="transmembrane region" description="Helical" evidence="8">
    <location>
        <begin position="212"/>
        <end position="233"/>
    </location>
</feature>
<keyword evidence="12" id="KW-1185">Reference proteome</keyword>
<name>A0A518C0H4_9BACT</name>
<dbReference type="PROSITE" id="PS01219">
    <property type="entry name" value="AMMONIUM_TRANSP"/>
    <property type="match status" value="1"/>
</dbReference>
<feature type="chain" id="PRO_5022055085" description="Ammonium transporter" evidence="9">
    <location>
        <begin position="28"/>
        <end position="514"/>
    </location>
</feature>
<comment type="subcellular location">
    <subcellularLocation>
        <location evidence="8">Cell membrane</location>
        <topology evidence="8">Multi-pass membrane protein</topology>
    </subcellularLocation>
    <subcellularLocation>
        <location evidence="1">Membrane</location>
        <topology evidence="1">Multi-pass membrane protein</topology>
    </subcellularLocation>
</comment>
<evidence type="ECO:0000256" key="2">
    <source>
        <dbReference type="ARBA" id="ARBA00005887"/>
    </source>
</evidence>
<gene>
    <name evidence="11" type="primary">amt</name>
    <name evidence="11" type="ORF">Pan265_25990</name>
</gene>